<name>A0A7J6LDP4_PEROL</name>
<feature type="binding site" evidence="15">
    <location>
        <position position="927"/>
    </location>
    <ligand>
        <name>Zn(2+)</name>
        <dbReference type="ChEBI" id="CHEBI:29105"/>
        <note>catalytic</note>
    </ligand>
</feature>
<keyword evidence="2" id="KW-0645">Protease</keyword>
<evidence type="ECO:0000259" key="20">
    <source>
        <dbReference type="PROSITE" id="PS00125"/>
    </source>
</evidence>
<comment type="subcellular location">
    <subcellularLocation>
        <location evidence="1">Endoplasmic reticulum membrane</location>
        <topology evidence="1">Multi-pass membrane protein</topology>
    </subcellularLocation>
</comment>
<dbReference type="FunFam" id="3.30.2010.10:FF:000002">
    <property type="entry name" value="CAAX prenyl protease"/>
    <property type="match status" value="1"/>
</dbReference>
<comment type="cofactor">
    <cofactor evidence="15">
        <name>Zn(2+)</name>
        <dbReference type="ChEBI" id="CHEBI:29105"/>
    </cofactor>
    <text evidence="15">Binds 1 zinc ion per subunit.</text>
</comment>
<dbReference type="InterPro" id="IPR001915">
    <property type="entry name" value="Peptidase_M48"/>
</dbReference>
<dbReference type="OrthoDB" id="360839at2759"/>
<dbReference type="Pfam" id="PF00149">
    <property type="entry name" value="Metallophos"/>
    <property type="match status" value="1"/>
</dbReference>
<dbReference type="InterPro" id="IPR027057">
    <property type="entry name" value="CAXX_Prtase_1"/>
</dbReference>
<dbReference type="InterPro" id="IPR006186">
    <property type="entry name" value="Ser/Thr-sp_prot-phosphatase"/>
</dbReference>
<evidence type="ECO:0000313" key="22">
    <source>
        <dbReference type="Proteomes" id="UP000570595"/>
    </source>
</evidence>
<dbReference type="SUPFAM" id="SSF56300">
    <property type="entry name" value="Metallo-dependent phosphatases"/>
    <property type="match status" value="1"/>
</dbReference>
<dbReference type="InterPro" id="IPR023476">
    <property type="entry name" value="Pep_tRNA_hydro_II_dom_sf"/>
</dbReference>
<reference evidence="21 22" key="1">
    <citation type="submission" date="2020-04" db="EMBL/GenBank/DDBJ databases">
        <title>Perkinsus olseni comparative genomics.</title>
        <authorList>
            <person name="Bogema D.R."/>
        </authorList>
    </citation>
    <scope>NUCLEOTIDE SEQUENCE [LARGE SCALE GENOMIC DNA]</scope>
    <source>
        <strain evidence="21">ATCC PRA-179</strain>
    </source>
</reference>
<feature type="binding site" evidence="15">
    <location>
        <position position="923"/>
    </location>
    <ligand>
        <name>Zn(2+)</name>
        <dbReference type="ChEBI" id="CHEBI:29105"/>
        <note>catalytic</note>
    </ligand>
</feature>
<feature type="compositionally biased region" description="Basic and acidic residues" evidence="18">
    <location>
        <begin position="54"/>
        <end position="67"/>
    </location>
</feature>
<dbReference type="GO" id="GO:0005789">
    <property type="term" value="C:endoplasmic reticulum membrane"/>
    <property type="evidence" value="ECO:0007669"/>
    <property type="project" value="UniProtKB-SubCell"/>
</dbReference>
<evidence type="ECO:0000256" key="13">
    <source>
        <dbReference type="ARBA" id="ARBA00048707"/>
    </source>
</evidence>
<evidence type="ECO:0000256" key="5">
    <source>
        <dbReference type="ARBA" id="ARBA00022801"/>
    </source>
</evidence>
<dbReference type="Gene3D" id="3.40.1490.10">
    <property type="entry name" value="Bit1"/>
    <property type="match status" value="1"/>
</dbReference>
<comment type="catalytic activity">
    <reaction evidence="13">
        <text>an N-acyl-L-alpha-aminoacyl-tRNA + H2O = an N-acyl-L-amino acid + a tRNA + H(+)</text>
        <dbReference type="Rhea" id="RHEA:54448"/>
        <dbReference type="Rhea" id="RHEA-COMP:10123"/>
        <dbReference type="Rhea" id="RHEA-COMP:13883"/>
        <dbReference type="ChEBI" id="CHEBI:15377"/>
        <dbReference type="ChEBI" id="CHEBI:15378"/>
        <dbReference type="ChEBI" id="CHEBI:59874"/>
        <dbReference type="ChEBI" id="CHEBI:78442"/>
        <dbReference type="ChEBI" id="CHEBI:138191"/>
        <dbReference type="EC" id="3.1.1.29"/>
    </reaction>
</comment>
<dbReference type="GO" id="GO:0004222">
    <property type="term" value="F:metalloendopeptidase activity"/>
    <property type="evidence" value="ECO:0007669"/>
    <property type="project" value="InterPro"/>
</dbReference>
<feature type="coiled-coil region" evidence="17">
    <location>
        <begin position="349"/>
        <end position="413"/>
    </location>
</feature>
<feature type="binding site" evidence="15">
    <location>
        <position position="1008"/>
    </location>
    <ligand>
        <name>Zn(2+)</name>
        <dbReference type="ChEBI" id="CHEBI:29105"/>
        <note>catalytic</note>
    </ligand>
</feature>
<organism evidence="21 22">
    <name type="scientific">Perkinsus olseni</name>
    <name type="common">Perkinsus atlanticus</name>
    <dbReference type="NCBI Taxonomy" id="32597"/>
    <lineage>
        <taxon>Eukaryota</taxon>
        <taxon>Sar</taxon>
        <taxon>Alveolata</taxon>
        <taxon>Perkinsozoa</taxon>
        <taxon>Perkinsea</taxon>
        <taxon>Perkinsida</taxon>
        <taxon>Perkinsidae</taxon>
        <taxon>Perkinsus</taxon>
    </lineage>
</organism>
<dbReference type="EC" id="3.1.3.16" evidence="16"/>
<comment type="catalytic activity">
    <reaction evidence="16">
        <text>O-phospho-L-threonyl-[protein] + H2O = L-threonyl-[protein] + phosphate</text>
        <dbReference type="Rhea" id="RHEA:47004"/>
        <dbReference type="Rhea" id="RHEA-COMP:11060"/>
        <dbReference type="Rhea" id="RHEA-COMP:11605"/>
        <dbReference type="ChEBI" id="CHEBI:15377"/>
        <dbReference type="ChEBI" id="CHEBI:30013"/>
        <dbReference type="ChEBI" id="CHEBI:43474"/>
        <dbReference type="ChEBI" id="CHEBI:61977"/>
        <dbReference type="EC" id="3.1.3.16"/>
    </reaction>
</comment>
<dbReference type="InterPro" id="IPR004843">
    <property type="entry name" value="Calcineurin-like_PHP"/>
</dbReference>
<evidence type="ECO:0000256" key="9">
    <source>
        <dbReference type="ARBA" id="ARBA00023049"/>
    </source>
</evidence>
<dbReference type="Proteomes" id="UP000570595">
    <property type="component" value="Unassembled WGS sequence"/>
</dbReference>
<dbReference type="CDD" id="cd07343">
    <property type="entry name" value="M48A_Zmpste24p_like"/>
    <property type="match status" value="1"/>
</dbReference>
<dbReference type="Pfam" id="PF04577">
    <property type="entry name" value="Glyco_transf_61"/>
    <property type="match status" value="1"/>
</dbReference>
<keyword evidence="17" id="KW-0175">Coiled coil</keyword>
<evidence type="ECO:0000256" key="15">
    <source>
        <dbReference type="PIRSR" id="PIRSR627057-2"/>
    </source>
</evidence>
<keyword evidence="10 19" id="KW-0472">Membrane</keyword>
<dbReference type="PANTHER" id="PTHR45619">
    <property type="entry name" value="SERINE/THREONINE-PROTEIN PHOSPHATASE PP2A-RELATED"/>
    <property type="match status" value="1"/>
</dbReference>
<evidence type="ECO:0000256" key="7">
    <source>
        <dbReference type="ARBA" id="ARBA00022833"/>
    </source>
</evidence>
<evidence type="ECO:0000313" key="21">
    <source>
        <dbReference type="EMBL" id="KAF4657349.1"/>
    </source>
</evidence>
<dbReference type="EMBL" id="JABAHT010000359">
    <property type="protein sequence ID" value="KAF4657349.1"/>
    <property type="molecule type" value="Genomic_DNA"/>
</dbReference>
<keyword evidence="8 19" id="KW-1133">Transmembrane helix</keyword>
<dbReference type="PRINTS" id="PR00114">
    <property type="entry name" value="STPHPHTASE"/>
</dbReference>
<dbReference type="SUPFAM" id="SSF102462">
    <property type="entry name" value="Peptidyl-tRNA hydrolase II"/>
    <property type="match status" value="1"/>
</dbReference>
<dbReference type="InterPro" id="IPR047129">
    <property type="entry name" value="PPA2-like"/>
</dbReference>
<evidence type="ECO:0000256" key="17">
    <source>
        <dbReference type="SAM" id="Coils"/>
    </source>
</evidence>
<evidence type="ECO:0000256" key="10">
    <source>
        <dbReference type="ARBA" id="ARBA00023136"/>
    </source>
</evidence>
<dbReference type="InterPro" id="IPR002833">
    <property type="entry name" value="PTH2"/>
</dbReference>
<proteinExistence type="inferred from homology"/>
<keyword evidence="11" id="KW-0464">Manganese</keyword>
<comment type="similarity">
    <text evidence="16">Belongs to the PPP phosphatase family.</text>
</comment>
<feature type="region of interest" description="Disordered" evidence="18">
    <location>
        <begin position="48"/>
        <end position="67"/>
    </location>
</feature>
<evidence type="ECO:0000256" key="14">
    <source>
        <dbReference type="PIRSR" id="PIRSR627057-1"/>
    </source>
</evidence>
<evidence type="ECO:0000256" key="6">
    <source>
        <dbReference type="ARBA" id="ARBA00022824"/>
    </source>
</evidence>
<feature type="transmembrane region" description="Helical" evidence="19">
    <location>
        <begin position="821"/>
        <end position="844"/>
    </location>
</feature>
<dbReference type="Gene3D" id="3.60.21.10">
    <property type="match status" value="1"/>
</dbReference>
<evidence type="ECO:0000256" key="1">
    <source>
        <dbReference type="ARBA" id="ARBA00004477"/>
    </source>
</evidence>
<evidence type="ECO:0000256" key="11">
    <source>
        <dbReference type="ARBA" id="ARBA00023211"/>
    </source>
</evidence>
<gene>
    <name evidence="21" type="primary">PPG1</name>
    <name evidence="21" type="ORF">FOZ61_006310</name>
</gene>
<feature type="compositionally biased region" description="Polar residues" evidence="18">
    <location>
        <begin position="8"/>
        <end position="21"/>
    </location>
</feature>
<keyword evidence="3 19" id="KW-0812">Transmembrane</keyword>
<dbReference type="CDD" id="cd07415">
    <property type="entry name" value="MPP_PP2A_PP4_PP6"/>
    <property type="match status" value="1"/>
</dbReference>
<dbReference type="GO" id="GO:0004045">
    <property type="term" value="F:peptidyl-tRNA hydrolase activity"/>
    <property type="evidence" value="ECO:0007669"/>
    <property type="project" value="UniProtKB-EC"/>
</dbReference>
<evidence type="ECO:0000256" key="12">
    <source>
        <dbReference type="ARBA" id="ARBA00044456"/>
    </source>
</evidence>
<dbReference type="InterPro" id="IPR029052">
    <property type="entry name" value="Metallo-depent_PP-like"/>
</dbReference>
<evidence type="ECO:0000256" key="3">
    <source>
        <dbReference type="ARBA" id="ARBA00022692"/>
    </source>
</evidence>
<evidence type="ECO:0000256" key="2">
    <source>
        <dbReference type="ARBA" id="ARBA00022670"/>
    </source>
</evidence>
<dbReference type="GO" id="GO:0071586">
    <property type="term" value="P:CAAX-box protein processing"/>
    <property type="evidence" value="ECO:0007669"/>
    <property type="project" value="InterPro"/>
</dbReference>
<evidence type="ECO:0000256" key="16">
    <source>
        <dbReference type="RuleBase" id="RU004273"/>
    </source>
</evidence>
<feature type="active site" evidence="14">
    <location>
        <position position="924"/>
    </location>
</feature>
<keyword evidence="9" id="KW-0482">Metalloprotease</keyword>
<dbReference type="GO" id="GO:0004722">
    <property type="term" value="F:protein serine/threonine phosphatase activity"/>
    <property type="evidence" value="ECO:0007669"/>
    <property type="project" value="UniProtKB-EC"/>
</dbReference>
<comment type="caution">
    <text evidence="21">The sequence shown here is derived from an EMBL/GenBank/DDBJ whole genome shotgun (WGS) entry which is preliminary data.</text>
</comment>
<evidence type="ECO:0000256" key="18">
    <source>
        <dbReference type="SAM" id="MobiDB-lite"/>
    </source>
</evidence>
<dbReference type="PROSITE" id="PS00125">
    <property type="entry name" value="SER_THR_PHOSPHATASE"/>
    <property type="match status" value="1"/>
</dbReference>
<keyword evidence="6" id="KW-0256">Endoplasmic reticulum</keyword>
<evidence type="ECO:0000256" key="8">
    <source>
        <dbReference type="ARBA" id="ARBA00022989"/>
    </source>
</evidence>
<feature type="transmembrane region" description="Helical" evidence="19">
    <location>
        <begin position="794"/>
        <end position="815"/>
    </location>
</feature>
<evidence type="ECO:0000256" key="19">
    <source>
        <dbReference type="SAM" id="Phobius"/>
    </source>
</evidence>
<feature type="domain" description="Serine/threonine specific protein phosphatases" evidence="20">
    <location>
        <begin position="1240"/>
        <end position="1245"/>
    </location>
</feature>
<dbReference type="Pfam" id="PF01435">
    <property type="entry name" value="Peptidase_M48"/>
    <property type="match status" value="1"/>
</dbReference>
<dbReference type="InterPro" id="IPR032456">
    <property type="entry name" value="Peptidase_M48_N"/>
</dbReference>
<feature type="active site" description="Proton donor" evidence="14">
    <location>
        <position position="1012"/>
    </location>
</feature>
<dbReference type="GO" id="GO:0046872">
    <property type="term" value="F:metal ion binding"/>
    <property type="evidence" value="ECO:0007669"/>
    <property type="project" value="UniProtKB-KW"/>
</dbReference>
<dbReference type="Pfam" id="PF16491">
    <property type="entry name" value="Peptidase_M48_N"/>
    <property type="match status" value="1"/>
</dbReference>
<evidence type="ECO:0000256" key="4">
    <source>
        <dbReference type="ARBA" id="ARBA00022723"/>
    </source>
</evidence>
<protein>
    <recommendedName>
        <fullName evidence="16">Serine/threonine-protein phosphatase</fullName>
        <ecNumber evidence="16">3.1.3.16</ecNumber>
    </recommendedName>
</protein>
<dbReference type="SMART" id="SM00156">
    <property type="entry name" value="PP2Ac"/>
    <property type="match status" value="1"/>
</dbReference>
<keyword evidence="7 15" id="KW-0862">Zinc</keyword>
<feature type="region of interest" description="Disordered" evidence="18">
    <location>
        <begin position="1"/>
        <end position="21"/>
    </location>
</feature>
<dbReference type="Pfam" id="PF01981">
    <property type="entry name" value="PTH2"/>
    <property type="match status" value="1"/>
</dbReference>
<keyword evidence="5 16" id="KW-0378">Hydrolase</keyword>
<accession>A0A7J6LDP4</accession>
<dbReference type="GO" id="GO:0016757">
    <property type="term" value="F:glycosyltransferase activity"/>
    <property type="evidence" value="ECO:0007669"/>
    <property type="project" value="InterPro"/>
</dbReference>
<dbReference type="Gene3D" id="3.30.2010.10">
    <property type="entry name" value="Metalloproteases ('zincins'), catalytic domain"/>
    <property type="match status" value="1"/>
</dbReference>
<comment type="catalytic activity">
    <reaction evidence="12">
        <text>Hydrolyzes the peptide bond -P2-(S-farnesyl or geranylgeranyl)C-P1'-P2'-P3'-COOH where P1' and P2' are amino acids with aliphatic side chains and P3' is any C-terminal residue.</text>
        <dbReference type="EC" id="3.4.24.84"/>
    </reaction>
</comment>
<feature type="coiled-coil region" evidence="17">
    <location>
        <begin position="173"/>
        <end position="224"/>
    </location>
</feature>
<feature type="transmembrane region" description="Helical" evidence="19">
    <location>
        <begin position="750"/>
        <end position="773"/>
    </location>
</feature>
<keyword evidence="4 15" id="KW-0479">Metal-binding</keyword>
<sequence>MAYPPKNIPSTKADSEAAISTSISPARREKLLAIKKREEMKDLIITKLKKKHSTHEDPEKDECRSEKSAMIKREVGRLLDNTNAPVTEANLDRLERRIQRKVDTGALKADDEVSIVSGVSAYSQRSIGSSVKGPKRVSNKMETIQEDEDLSVSGRALGDEGQRRFNWSRLDEYSQYLHEQDSIRQKLNELEVKKRLAEDLGRQIRESRSRKAQLQEEEKKYLENQLVEIDEWQKYEDKANAERKEKAMKEQRDREVQINFDRSRQERELEKRRNEEAKLVEKITREMALEKQKILQRKQAQRAAMVAIMKDNAEERKIREAERRRQIQFDIESMAEYNRILDAQEKARKDEMEARVARQKALMETMQETVVKEQNAKANEMLERADKQLAEANARAEERERLKEERLREMRQQTQEYLFQQMAEKESRKKHAQMLKDLQAQILDSDTKAYQENEALRSQQRREHNVEHRRLLEKQIQDREQQNVVAKYEMSPVEVSINRQLLDVVDKSLNERDEAMAALQQEPTLEKEECSEELGAALGDWVGAWAGWCILCDIGDYLLQYIVVRKDLMKDKKVWNQGAIIAQACHASTAAIFETINDCDTAKYLSDIDNMTKCILKANDEATLQQLSQELTTAKIAHKLWIEQPENIPTALATAPAYKSRVGAFFKNLKLLRQLKKNAGTKIPEEVKGVVDQETFVKSQGYNYDKRLFGMLASVLEMVFDVWMTLKVTGSIFAWTGTIVSPENEYMRTIIWFILGSLIGDVIAIPISAYRTFVIEQRHGFNRMTVKLFITDLVKSELISMVFVLLLVPPVIYLIRWGGEYFYVYVWAFCQVVVVVMMFVYPALIQPLFNKYEPLHDLQLREKIEALADSHKFPLTKLFQVDGSKRSSHSNAYFFGFWKSKRIVLFDTLLNLAHEEILSVLAHELGHWYHNHLVKSMAASSAHLFIIMYAYGVFVQRYGVQLMSDFGFPTMPDGSVPVMVALMLFGRLWQPIDQAISVLMTVQTRTFEFQADRFSVNDGRSADLKTALIKLQKDNLGDMDPDRLYAWVKYTHPAIVERLRGIDEAEEAYEKKGGKPAAIFETSKDREDAVLVEKEDVPADAGLRELFDKLSKLGESSSSRLLLKSALPSRTSVFDVDACLEKAKKCELLSAPQIRVLCERLKDILEEESNVLQLQPPVTVVGDVHGQFHDVIELLTVGGPVPDVNYLFLGDYVDRGSLSVETITLLCCMKLRYPDRVTLLRGNHESRQITQVYGFYAECSLKYDDDQSVWKSFTDMFDYLPVAAVIGGRTLAVHGGLSPSVHTLDQLRLLYRFSEIPHEGPLADIVWSDPDGSSMHVQSNSKGPVVVEKPNSSVRSYKEVPPGSGFTVSPRGAGYVFGHDVTIKFLHTNGLDHMVRAHQLCMHGYQLLFPDRCVSTVWSAPNYCYRFGNTASVMEICEDGSRRFNIFGPAPESARGEADSETVLESIAADLGCLEVGTEACVKAVAGYSEDDDGHLLQARGERQATQQVAHLYDESSEADKQHCAVGRTADGLVTYIARDMTNATSGFFLDVSLNDCIIRRFKGAENVFSIEGQKNASKEHKATARVPTLQHHLMKEISGIPPWEREMLRRAKGEWNIVPFPSQLSFPTTPRPTLKYFDIPHQGCEYVHLQMLKIDLPDRKTPLVQWATWVTLDTPVPEEGFRVSRLSTSLDRKVHPMKPDNLNHESLPYSCITYQDSYEVQGDWVDLMQQFFSFTGRIIKNPGIGFQEVVEGIREDWDVTKRQVGVLKEIVTSGTDNSISAAISGARPLCSRVALGLCILMGVFYVLITTPWAPSKTTKGAESTAPLPIAEAPDRAPLNEVAPPVAEPASTVPEEGPIISRMLDEDRRILFEAAQASSNPDVRGEIVGSQACNDVAGGSWLSKKRKDISAGGNIIDLCTGPKGSESSRQTEVKCQVWDSGPVDKLDAVRDYYCTASRVTARKEDMIDGRLKLQGHCQMARRGLRFDTYTDSPNEEIASLYTTEEVYSEDQCSSVLGSDKPVIIFRPAFDNHKNAWYVHLDALSIYITIALSGRRSDQVQLLINSRSDLVKDAIFRVAHLYQLVAPDIIYPDGIINAQTATVCFRQVIFPVPVGRLFINTMKPCGPSSVVIDYGRRLMEQSGLQSSFLQKNRRADRDFRITLIQRYPSFSRRIANPDEVLQSLVFRSSGVSVRRVPFATMIIKDQMEAAASTDLLIGPHGGALFWMIAQPVCGQVIELGARGQFALQYAYLSVVFSDCIHRCDLAGWSERQYAMLPDLVGYDDPLFEVPVQQLLPIVMNM</sequence>
<dbReference type="InterPro" id="IPR049625">
    <property type="entry name" value="Glyco_transf_61_cat"/>
</dbReference>